<evidence type="ECO:0000313" key="3">
    <source>
        <dbReference type="Proteomes" id="UP001291623"/>
    </source>
</evidence>
<evidence type="ECO:0000256" key="1">
    <source>
        <dbReference type="SAM" id="MobiDB-lite"/>
    </source>
</evidence>
<reference evidence="2" key="1">
    <citation type="submission" date="2023-12" db="EMBL/GenBank/DDBJ databases">
        <title>Genome assembly of Anisodus tanguticus.</title>
        <authorList>
            <person name="Wang Y.-J."/>
        </authorList>
    </citation>
    <scope>NUCLEOTIDE SEQUENCE</scope>
    <source>
        <strain evidence="2">KB-2021</strain>
        <tissue evidence="2">Leaf</tissue>
    </source>
</reference>
<dbReference type="Proteomes" id="UP001291623">
    <property type="component" value="Unassembled WGS sequence"/>
</dbReference>
<dbReference type="EMBL" id="JAVYJV010000011">
    <property type="protein sequence ID" value="KAK4359985.1"/>
    <property type="molecule type" value="Genomic_DNA"/>
</dbReference>
<gene>
    <name evidence="2" type="ORF">RND71_022214</name>
</gene>
<organism evidence="2 3">
    <name type="scientific">Anisodus tanguticus</name>
    <dbReference type="NCBI Taxonomy" id="243964"/>
    <lineage>
        <taxon>Eukaryota</taxon>
        <taxon>Viridiplantae</taxon>
        <taxon>Streptophyta</taxon>
        <taxon>Embryophyta</taxon>
        <taxon>Tracheophyta</taxon>
        <taxon>Spermatophyta</taxon>
        <taxon>Magnoliopsida</taxon>
        <taxon>eudicotyledons</taxon>
        <taxon>Gunneridae</taxon>
        <taxon>Pentapetalae</taxon>
        <taxon>asterids</taxon>
        <taxon>lamiids</taxon>
        <taxon>Solanales</taxon>
        <taxon>Solanaceae</taxon>
        <taxon>Solanoideae</taxon>
        <taxon>Hyoscyameae</taxon>
        <taxon>Anisodus</taxon>
    </lineage>
</organism>
<dbReference type="PANTHER" id="PTHR47871:SF2">
    <property type="entry name" value="OS03G0221300 PROTEIN"/>
    <property type="match status" value="1"/>
</dbReference>
<dbReference type="AlphaFoldDB" id="A0AAE1RYI4"/>
<accession>A0AAE1RYI4</accession>
<evidence type="ECO:0000313" key="2">
    <source>
        <dbReference type="EMBL" id="KAK4359985.1"/>
    </source>
</evidence>
<comment type="caution">
    <text evidence="2">The sequence shown here is derived from an EMBL/GenBank/DDBJ whole genome shotgun (WGS) entry which is preliminary data.</text>
</comment>
<name>A0AAE1RYI4_9SOLA</name>
<proteinExistence type="predicted"/>
<dbReference type="PANTHER" id="PTHR47871">
    <property type="entry name" value="NAC DOMAIN-CONTAINING PROTEIN 8"/>
    <property type="match status" value="1"/>
</dbReference>
<protein>
    <submittedName>
        <fullName evidence="2">Uncharacterized protein</fullName>
    </submittedName>
</protein>
<feature type="compositionally biased region" description="Polar residues" evidence="1">
    <location>
        <begin position="46"/>
        <end position="56"/>
    </location>
</feature>
<sequence length="123" mass="13711">MLNLTSLGKLFHASVVRTRVGEELSEGEARLYGENESNEPLDDLSSKTTSRRSGSIISKVGEELSEGEARVLMSYGWIPNTGAGTMLNYCDRVFHDGERWRKIARSGDRKLGSCLWLDTMVVQ</sequence>
<feature type="region of interest" description="Disordered" evidence="1">
    <location>
        <begin position="27"/>
        <end position="59"/>
    </location>
</feature>
<keyword evidence="3" id="KW-1185">Reference proteome</keyword>